<dbReference type="InterPro" id="IPR029149">
    <property type="entry name" value="Creatin/AminoP/Spt16_N"/>
</dbReference>
<protein>
    <submittedName>
        <fullName evidence="1">Uncharacterized protein</fullName>
    </submittedName>
</protein>
<dbReference type="Gene3D" id="3.40.350.10">
    <property type="entry name" value="Creatinase/prolidase N-terminal domain"/>
    <property type="match status" value="1"/>
</dbReference>
<gene>
    <name evidence="1" type="ORF">KUTeg_007950</name>
</gene>
<organism evidence="1 2">
    <name type="scientific">Tegillarca granosa</name>
    <name type="common">Malaysian cockle</name>
    <name type="synonym">Anadara granosa</name>
    <dbReference type="NCBI Taxonomy" id="220873"/>
    <lineage>
        <taxon>Eukaryota</taxon>
        <taxon>Metazoa</taxon>
        <taxon>Spiralia</taxon>
        <taxon>Lophotrochozoa</taxon>
        <taxon>Mollusca</taxon>
        <taxon>Bivalvia</taxon>
        <taxon>Autobranchia</taxon>
        <taxon>Pteriomorphia</taxon>
        <taxon>Arcoida</taxon>
        <taxon>Arcoidea</taxon>
        <taxon>Arcidae</taxon>
        <taxon>Tegillarca</taxon>
    </lineage>
</organism>
<name>A0ABQ9FES2_TEGGR</name>
<accession>A0ABQ9FES2</accession>
<proteinExistence type="predicted"/>
<dbReference type="Pfam" id="PF16189">
    <property type="entry name" value="Creatinase_N_2"/>
    <property type="match status" value="1"/>
</dbReference>
<dbReference type="Proteomes" id="UP001217089">
    <property type="component" value="Unassembled WGS sequence"/>
</dbReference>
<keyword evidence="2" id="KW-1185">Reference proteome</keyword>
<dbReference type="InterPro" id="IPR050422">
    <property type="entry name" value="X-Pro_aminopeptidase_P"/>
</dbReference>
<evidence type="ECO:0000313" key="2">
    <source>
        <dbReference type="Proteomes" id="UP001217089"/>
    </source>
</evidence>
<dbReference type="PANTHER" id="PTHR43763:SF6">
    <property type="entry name" value="XAA-PRO AMINOPEPTIDASE 1"/>
    <property type="match status" value="1"/>
</dbReference>
<reference evidence="1 2" key="1">
    <citation type="submission" date="2022-12" db="EMBL/GenBank/DDBJ databases">
        <title>Chromosome-level genome of Tegillarca granosa.</title>
        <authorList>
            <person name="Kim J."/>
        </authorList>
    </citation>
    <scope>NUCLEOTIDE SEQUENCE [LARGE SCALE GENOMIC DNA]</scope>
    <source>
        <strain evidence="1">Teg-2019</strain>
        <tissue evidence="1">Adductor muscle</tissue>
    </source>
</reference>
<comment type="caution">
    <text evidence="1">The sequence shown here is derived from an EMBL/GenBank/DDBJ whole genome shotgun (WGS) entry which is preliminary data.</text>
</comment>
<dbReference type="PANTHER" id="PTHR43763">
    <property type="entry name" value="XAA-PRO AMINOPEPTIDASE 1"/>
    <property type="match status" value="1"/>
</dbReference>
<dbReference type="EMBL" id="JARBDR010000337">
    <property type="protein sequence ID" value="KAJ8315800.1"/>
    <property type="molecule type" value="Genomic_DNA"/>
</dbReference>
<evidence type="ECO:0000313" key="1">
    <source>
        <dbReference type="EMBL" id="KAJ8315800.1"/>
    </source>
</evidence>
<sequence length="284" mass="32101">MLQTDRRSVNMVPTLNEYVVSILKTRVNKTLGASPFLVSSDSWVSRNTSLAEKGIEFKEIQNELIDLVWTSANGRPAQPSSVINALPIEFSGKTWQDKIIDMHAAMEEKDVDALIVSGLDETAWLFNLRASDIQYNPFFISYATIERTNNRTRLYLIDHTRKLTENPSDNMTMIKVADHLNTGNTGSCSGKTGLCVEVKSYDNAALLSDIDRIVRTSNKVWISFYCNYAIYSRIPQDKLYQALTPISYQKAKKNPVEREGLKKAHIRDAVALIKFIAKLEKEVS</sequence>